<name>A0A210QCV8_MIZYE</name>
<protein>
    <submittedName>
        <fullName evidence="3">Fatty acid-binding protein, muscle</fullName>
    </submittedName>
</protein>
<feature type="compositionally biased region" description="Polar residues" evidence="2">
    <location>
        <begin position="60"/>
        <end position="70"/>
    </location>
</feature>
<comment type="similarity">
    <text evidence="1">Belongs to the calycin superfamily. Fatty-acid binding protein (FABP) family.</text>
</comment>
<dbReference type="EMBL" id="NEDP02004151">
    <property type="protein sequence ID" value="OWF46550.1"/>
    <property type="molecule type" value="Genomic_DNA"/>
</dbReference>
<dbReference type="CDD" id="cd00742">
    <property type="entry name" value="FABP"/>
    <property type="match status" value="1"/>
</dbReference>
<evidence type="ECO:0000313" key="3">
    <source>
        <dbReference type="EMBL" id="OWF46550.1"/>
    </source>
</evidence>
<proteinExistence type="inferred from homology"/>
<keyword evidence="4" id="KW-1185">Reference proteome</keyword>
<gene>
    <name evidence="3" type="ORF">KP79_PYT16058</name>
</gene>
<dbReference type="InterPro" id="IPR000463">
    <property type="entry name" value="Fatty_acid-bd"/>
</dbReference>
<accession>A0A210QCV8</accession>
<evidence type="ECO:0000256" key="2">
    <source>
        <dbReference type="SAM" id="MobiDB-lite"/>
    </source>
</evidence>
<feature type="region of interest" description="Disordered" evidence="2">
    <location>
        <begin position="60"/>
        <end position="79"/>
    </location>
</feature>
<sequence length="135" mass="14344">MAVLNGKWKLASVDNFAPYLDAIGASGEDKQRGLQGLSADHNIVQEITIDGTSVTIKTTTPLGSTESKATIGQEADQKSMDGRDLKVTYTIDGNSLVESQTGAYTSTNTRSVSGSEMIMTMTSGGVTTTRKYNKQ</sequence>
<dbReference type="Proteomes" id="UP000242188">
    <property type="component" value="Unassembled WGS sequence"/>
</dbReference>
<dbReference type="OrthoDB" id="412780at2759"/>
<dbReference type="InterPro" id="IPR031259">
    <property type="entry name" value="ILBP"/>
</dbReference>
<dbReference type="Pfam" id="PF14651">
    <property type="entry name" value="Lipocalin_7"/>
    <property type="match status" value="1"/>
</dbReference>
<reference evidence="3 4" key="1">
    <citation type="journal article" date="2017" name="Nat. Ecol. Evol.">
        <title>Scallop genome provides insights into evolution of bilaterian karyotype and development.</title>
        <authorList>
            <person name="Wang S."/>
            <person name="Zhang J."/>
            <person name="Jiao W."/>
            <person name="Li J."/>
            <person name="Xun X."/>
            <person name="Sun Y."/>
            <person name="Guo X."/>
            <person name="Huan P."/>
            <person name="Dong B."/>
            <person name="Zhang L."/>
            <person name="Hu X."/>
            <person name="Sun X."/>
            <person name="Wang J."/>
            <person name="Zhao C."/>
            <person name="Wang Y."/>
            <person name="Wang D."/>
            <person name="Huang X."/>
            <person name="Wang R."/>
            <person name="Lv J."/>
            <person name="Li Y."/>
            <person name="Zhang Z."/>
            <person name="Liu B."/>
            <person name="Lu W."/>
            <person name="Hui Y."/>
            <person name="Liang J."/>
            <person name="Zhou Z."/>
            <person name="Hou R."/>
            <person name="Li X."/>
            <person name="Liu Y."/>
            <person name="Li H."/>
            <person name="Ning X."/>
            <person name="Lin Y."/>
            <person name="Zhao L."/>
            <person name="Xing Q."/>
            <person name="Dou J."/>
            <person name="Li Y."/>
            <person name="Mao J."/>
            <person name="Guo H."/>
            <person name="Dou H."/>
            <person name="Li T."/>
            <person name="Mu C."/>
            <person name="Jiang W."/>
            <person name="Fu Q."/>
            <person name="Fu X."/>
            <person name="Miao Y."/>
            <person name="Liu J."/>
            <person name="Yu Q."/>
            <person name="Li R."/>
            <person name="Liao H."/>
            <person name="Li X."/>
            <person name="Kong Y."/>
            <person name="Jiang Z."/>
            <person name="Chourrout D."/>
            <person name="Li R."/>
            <person name="Bao Z."/>
        </authorList>
    </citation>
    <scope>NUCLEOTIDE SEQUENCE [LARGE SCALE GENOMIC DNA]</scope>
    <source>
        <strain evidence="3 4">PY_sf001</strain>
    </source>
</reference>
<dbReference type="Gene3D" id="2.40.128.20">
    <property type="match status" value="1"/>
</dbReference>
<dbReference type="AlphaFoldDB" id="A0A210QCV8"/>
<dbReference type="PANTHER" id="PTHR11955">
    <property type="entry name" value="FATTY ACID BINDING PROTEIN"/>
    <property type="match status" value="1"/>
</dbReference>
<dbReference type="SUPFAM" id="SSF50814">
    <property type="entry name" value="Lipocalins"/>
    <property type="match status" value="1"/>
</dbReference>
<dbReference type="PRINTS" id="PR00178">
    <property type="entry name" value="FATTYACIDBP"/>
</dbReference>
<evidence type="ECO:0000313" key="4">
    <source>
        <dbReference type="Proteomes" id="UP000242188"/>
    </source>
</evidence>
<organism evidence="3 4">
    <name type="scientific">Mizuhopecten yessoensis</name>
    <name type="common">Japanese scallop</name>
    <name type="synonym">Patinopecten yessoensis</name>
    <dbReference type="NCBI Taxonomy" id="6573"/>
    <lineage>
        <taxon>Eukaryota</taxon>
        <taxon>Metazoa</taxon>
        <taxon>Spiralia</taxon>
        <taxon>Lophotrochozoa</taxon>
        <taxon>Mollusca</taxon>
        <taxon>Bivalvia</taxon>
        <taxon>Autobranchia</taxon>
        <taxon>Pteriomorphia</taxon>
        <taxon>Pectinida</taxon>
        <taxon>Pectinoidea</taxon>
        <taxon>Pectinidae</taxon>
        <taxon>Mizuhopecten</taxon>
    </lineage>
</organism>
<dbReference type="GO" id="GO:0008289">
    <property type="term" value="F:lipid binding"/>
    <property type="evidence" value="ECO:0007669"/>
    <property type="project" value="UniProtKB-KW"/>
</dbReference>
<dbReference type="InterPro" id="IPR012674">
    <property type="entry name" value="Calycin"/>
</dbReference>
<comment type="caution">
    <text evidence="3">The sequence shown here is derived from an EMBL/GenBank/DDBJ whole genome shotgun (WGS) entry which is preliminary data.</text>
</comment>
<evidence type="ECO:0000256" key="1">
    <source>
        <dbReference type="ARBA" id="ARBA00008390"/>
    </source>
</evidence>